<feature type="compositionally biased region" description="Basic and acidic residues" evidence="2">
    <location>
        <begin position="682"/>
        <end position="715"/>
    </location>
</feature>
<feature type="region of interest" description="Disordered" evidence="2">
    <location>
        <begin position="533"/>
        <end position="775"/>
    </location>
</feature>
<accession>A0AAD8ZW04</accession>
<proteinExistence type="predicted"/>
<protein>
    <recommendedName>
        <fullName evidence="5">Centrosome and spindle pole-associated protein 1-like</fullName>
    </recommendedName>
</protein>
<feature type="coiled-coil region" evidence="1">
    <location>
        <begin position="496"/>
        <end position="524"/>
    </location>
</feature>
<feature type="compositionally biased region" description="Basic and acidic residues" evidence="2">
    <location>
        <begin position="571"/>
        <end position="581"/>
    </location>
</feature>
<feature type="compositionally biased region" description="Polar residues" evidence="2">
    <location>
        <begin position="918"/>
        <end position="935"/>
    </location>
</feature>
<dbReference type="InterPro" id="IPR026708">
    <property type="entry name" value="CSPP1"/>
</dbReference>
<keyword evidence="4" id="KW-1185">Reference proteome</keyword>
<dbReference type="AlphaFoldDB" id="A0AAD8ZW04"/>
<feature type="compositionally biased region" description="Basic and acidic residues" evidence="2">
    <location>
        <begin position="298"/>
        <end position="323"/>
    </location>
</feature>
<feature type="compositionally biased region" description="Basic and acidic residues" evidence="2">
    <location>
        <begin position="1"/>
        <end position="18"/>
    </location>
</feature>
<feature type="compositionally biased region" description="Polar residues" evidence="2">
    <location>
        <begin position="740"/>
        <end position="752"/>
    </location>
</feature>
<dbReference type="GO" id="GO:0032467">
    <property type="term" value="P:positive regulation of cytokinesis"/>
    <property type="evidence" value="ECO:0007669"/>
    <property type="project" value="InterPro"/>
</dbReference>
<reference evidence="3" key="1">
    <citation type="submission" date="2023-03" db="EMBL/GenBank/DDBJ databases">
        <title>Electrophorus voltai genome.</title>
        <authorList>
            <person name="Bian C."/>
        </authorList>
    </citation>
    <scope>NUCLEOTIDE SEQUENCE</scope>
    <source>
        <strain evidence="3">CB-2022</strain>
        <tissue evidence="3">Muscle</tissue>
    </source>
</reference>
<dbReference type="GO" id="GO:0005874">
    <property type="term" value="C:microtubule"/>
    <property type="evidence" value="ECO:0007669"/>
    <property type="project" value="InterPro"/>
</dbReference>
<dbReference type="PANTHER" id="PTHR21616">
    <property type="entry name" value="CENTROSOME SPINDLE POLE ASSOCIATED PROTEIN"/>
    <property type="match status" value="1"/>
</dbReference>
<feature type="region of interest" description="Disordered" evidence="2">
    <location>
        <begin position="891"/>
        <end position="939"/>
    </location>
</feature>
<feature type="compositionally biased region" description="Basic and acidic residues" evidence="2">
    <location>
        <begin position="264"/>
        <end position="275"/>
    </location>
</feature>
<feature type="compositionally biased region" description="Basic and acidic residues" evidence="2">
    <location>
        <begin position="33"/>
        <end position="43"/>
    </location>
</feature>
<dbReference type="Proteomes" id="UP001239994">
    <property type="component" value="Unassembled WGS sequence"/>
</dbReference>
<organism evidence="3 4">
    <name type="scientific">Electrophorus voltai</name>
    <dbReference type="NCBI Taxonomy" id="2609070"/>
    <lineage>
        <taxon>Eukaryota</taxon>
        <taxon>Metazoa</taxon>
        <taxon>Chordata</taxon>
        <taxon>Craniata</taxon>
        <taxon>Vertebrata</taxon>
        <taxon>Euteleostomi</taxon>
        <taxon>Actinopterygii</taxon>
        <taxon>Neopterygii</taxon>
        <taxon>Teleostei</taxon>
        <taxon>Ostariophysi</taxon>
        <taxon>Gymnotiformes</taxon>
        <taxon>Gymnotoidei</taxon>
        <taxon>Gymnotidae</taxon>
        <taxon>Electrophorus</taxon>
    </lineage>
</organism>
<dbReference type="EMBL" id="JAROKS010000001">
    <property type="protein sequence ID" value="KAK1806339.1"/>
    <property type="molecule type" value="Genomic_DNA"/>
</dbReference>
<feature type="region of interest" description="Disordered" evidence="2">
    <location>
        <begin position="794"/>
        <end position="814"/>
    </location>
</feature>
<evidence type="ECO:0000256" key="2">
    <source>
        <dbReference type="SAM" id="MobiDB-lite"/>
    </source>
</evidence>
<evidence type="ECO:0000313" key="3">
    <source>
        <dbReference type="EMBL" id="KAK1806339.1"/>
    </source>
</evidence>
<sequence>MYGVQTDDRRYAAEKEVCAGEEGPEPQSLSLSIKEKTSEKTVGKDPLGPTPPNRPHASPEHRGRSDSPSPQRALSSRREPVGRVSPRPPGRRWEDTHRVQVRRTGRRMEHYSSEEEEEEEEEKLLDSEEEEELKLLHRRRHNLRQEPPYAGDRRRERKPRHRTDSVSVVKPFTFPPNRAAQESRHTKISAVNDIHKEERRGTLLTALKHNPQATPPQYARVTSRKKMADVSTGLLIGTAEEEEVTQRRKEQYRQELLEQIAEQRKNRRKEKELELRVAATGATDPEKRPDRIQQFGTVRREHESRVRDIPFRPGLDRHPREEPPQQGPVETEPPERSRLAFQSPILEYSAALGNLGDVLEAELGAGPMGVARTGLHGSGVFTEDFPKSLSGTLGEMVAPRVTGTLPPRAPSLSEAYSTPYDEAYYYYGARNPLEPHLTYYGPPTGVVQSAPGHPAHLSSLPPPPGVPVQSASHQGVALSGAFPGRHQHTKSGALSYKEALKQQIQERQERRRQEREELARYDAKIAAEMKTYEPWGRGGGGAPLRDDGGNLISDLNRMHKTNEEAYMNPETRYRGADRTDPSSHSVSGTQPSPHTRGNIFNEPPTPQHLREQEEYKESLRQQIEEKRKIEADRRERLRAEEEREERRLAEQRVRIQQEYEHEQEKKRRKEMEQSAKNQEMVRQAEERRREAERKKKEQEEREREAVRLQSERESHALQQDWRSESPPIPTLQRRMGYQQADRQPSSARTVYSISPPGSPPVPAQRNQIRATEERQGVISELSALRRRLRSEQRRLEGQLLQPNREDTPGPLPSSCQSAGIQHVLMNQGVENTHSFLLSVCTDSSLIPLDYFDLSSPMKVAQMPQSNTNDPERDAPLQSAFIDPSGYKLTRQSANHMAGPGSARERRQLARQPDGTDDVVSSSREGSQLTPTSASSLHLERLHQRNQRRLTALGAMSESGWRSGDISADEGDDLWQQTPSPPPARRISTATVATESWLRPGTTETLNWLMAGCGPTSHNPVPTAWEGPSTYHG</sequence>
<feature type="region of interest" description="Disordered" evidence="2">
    <location>
        <begin position="264"/>
        <end position="337"/>
    </location>
</feature>
<dbReference type="GO" id="GO:0000922">
    <property type="term" value="C:spindle pole"/>
    <property type="evidence" value="ECO:0007669"/>
    <property type="project" value="InterPro"/>
</dbReference>
<comment type="caution">
    <text evidence="3">The sequence shown here is derived from an EMBL/GenBank/DDBJ whole genome shotgun (WGS) entry which is preliminary data.</text>
</comment>
<feature type="compositionally biased region" description="Acidic residues" evidence="2">
    <location>
        <begin position="114"/>
        <end position="132"/>
    </location>
</feature>
<evidence type="ECO:0000313" key="4">
    <source>
        <dbReference type="Proteomes" id="UP001239994"/>
    </source>
</evidence>
<dbReference type="PANTHER" id="PTHR21616:SF2">
    <property type="entry name" value="CENTROSOME AND SPINDLE POLE-ASSOCIATED PROTEIN 1"/>
    <property type="match status" value="1"/>
</dbReference>
<dbReference type="GO" id="GO:0005813">
    <property type="term" value="C:centrosome"/>
    <property type="evidence" value="ECO:0007669"/>
    <property type="project" value="InterPro"/>
</dbReference>
<feature type="region of interest" description="Disordered" evidence="2">
    <location>
        <begin position="1"/>
        <end position="186"/>
    </location>
</feature>
<evidence type="ECO:0008006" key="5">
    <source>
        <dbReference type="Google" id="ProtNLM"/>
    </source>
</evidence>
<feature type="compositionally biased region" description="Basic and acidic residues" evidence="2">
    <location>
        <begin position="608"/>
        <end position="673"/>
    </location>
</feature>
<feature type="compositionally biased region" description="Polar residues" evidence="2">
    <location>
        <begin position="582"/>
        <end position="595"/>
    </location>
</feature>
<keyword evidence="1" id="KW-0175">Coiled coil</keyword>
<name>A0AAD8ZW04_9TELE</name>
<evidence type="ECO:0000256" key="1">
    <source>
        <dbReference type="SAM" id="Coils"/>
    </source>
</evidence>
<gene>
    <name evidence="3" type="ORF">P4O66_004778</name>
</gene>